<comment type="caution">
    <text evidence="1">The sequence shown here is derived from an EMBL/GenBank/DDBJ whole genome shotgun (WGS) entry which is preliminary data.</text>
</comment>
<dbReference type="EMBL" id="JAARLZ010000009">
    <property type="protein sequence ID" value="NII07902.1"/>
    <property type="molecule type" value="Genomic_DNA"/>
</dbReference>
<dbReference type="Proteomes" id="UP000490980">
    <property type="component" value="Unassembled WGS sequence"/>
</dbReference>
<keyword evidence="2" id="KW-1185">Reference proteome</keyword>
<organism evidence="1 2">
    <name type="scientific">Luteibacter anthropi</name>
    <dbReference type="NCBI Taxonomy" id="564369"/>
    <lineage>
        <taxon>Bacteria</taxon>
        <taxon>Pseudomonadati</taxon>
        <taxon>Pseudomonadota</taxon>
        <taxon>Gammaproteobacteria</taxon>
        <taxon>Lysobacterales</taxon>
        <taxon>Rhodanobacteraceae</taxon>
        <taxon>Luteibacter</taxon>
    </lineage>
</organism>
<sequence>MDRFFSAEARLGTAFDKVCGDTFCEGDYANLRPLQLRCSVDSTKASVKQCVWTFAGSYAGVNGKSGAVQVNAKLYKCKLTLAKDTPVEDFYKVLEGEHPLETKLPGSRLSIYDSLVGCLV</sequence>
<evidence type="ECO:0000313" key="1">
    <source>
        <dbReference type="EMBL" id="NII07902.1"/>
    </source>
</evidence>
<proteinExistence type="predicted"/>
<dbReference type="RefSeq" id="WP_166950172.1">
    <property type="nucleotide sequence ID" value="NZ_JAARLZ010000009.1"/>
</dbReference>
<protein>
    <submittedName>
        <fullName evidence="1">Uncharacterized protein</fullName>
    </submittedName>
</protein>
<name>A0A7X5UCK6_9GAMM</name>
<dbReference type="AlphaFoldDB" id="A0A7X5UCK6"/>
<gene>
    <name evidence="1" type="ORF">HBF25_16080</name>
</gene>
<evidence type="ECO:0000313" key="2">
    <source>
        <dbReference type="Proteomes" id="UP000490980"/>
    </source>
</evidence>
<accession>A0A7X5UCK6</accession>
<reference evidence="1 2" key="1">
    <citation type="submission" date="2020-03" db="EMBL/GenBank/DDBJ databases">
        <authorList>
            <person name="Lai Q."/>
        </authorList>
    </citation>
    <scope>NUCLEOTIDE SEQUENCE [LARGE SCALE GENOMIC DNA]</scope>
    <source>
        <strain evidence="1 2">CCUG 25036</strain>
    </source>
</reference>